<name>A0A6J5KMD7_9CAUD</name>
<dbReference type="GO" id="GO:0003677">
    <property type="term" value="F:DNA binding"/>
    <property type="evidence" value="ECO:0007669"/>
    <property type="project" value="InterPro"/>
</dbReference>
<accession>A0A6J5KMD7</accession>
<organism evidence="1">
    <name type="scientific">uncultured Caudovirales phage</name>
    <dbReference type="NCBI Taxonomy" id="2100421"/>
    <lineage>
        <taxon>Viruses</taxon>
        <taxon>Duplodnaviria</taxon>
        <taxon>Heunggongvirae</taxon>
        <taxon>Uroviricota</taxon>
        <taxon>Caudoviricetes</taxon>
        <taxon>Peduoviridae</taxon>
        <taxon>Maltschvirus</taxon>
        <taxon>Maltschvirus maltsch</taxon>
    </lineage>
</organism>
<dbReference type="EMBL" id="LR796160">
    <property type="protein sequence ID" value="CAB4122505.1"/>
    <property type="molecule type" value="Genomic_DNA"/>
</dbReference>
<evidence type="ECO:0000313" key="1">
    <source>
        <dbReference type="EMBL" id="CAB4122505.1"/>
    </source>
</evidence>
<dbReference type="Gene3D" id="1.10.260.40">
    <property type="entry name" value="lambda repressor-like DNA-binding domains"/>
    <property type="match status" value="1"/>
</dbReference>
<reference evidence="1" key="1">
    <citation type="submission" date="2020-04" db="EMBL/GenBank/DDBJ databases">
        <authorList>
            <person name="Chiriac C."/>
            <person name="Salcher M."/>
            <person name="Ghai R."/>
            <person name="Kavagutti S V."/>
        </authorList>
    </citation>
    <scope>NUCLEOTIDE SEQUENCE</scope>
</reference>
<sequence length="71" mass="7906">MDPDAFRQRLALLNQTQQGFARAIGVDPRTVRRWALGEAAVPRAIAVLLEALLIIQLHDGEERMRAIMSAP</sequence>
<dbReference type="SUPFAM" id="SSF47413">
    <property type="entry name" value="lambda repressor-like DNA-binding domains"/>
    <property type="match status" value="1"/>
</dbReference>
<dbReference type="EMBL" id="LR796173">
    <property type="protein sequence ID" value="CAB4123706.1"/>
    <property type="molecule type" value="Genomic_DNA"/>
</dbReference>
<gene>
    <name evidence="1" type="ORF">UFOVP32_30</name>
    <name evidence="2" type="ORF">UFOVP50_46</name>
</gene>
<evidence type="ECO:0000313" key="2">
    <source>
        <dbReference type="EMBL" id="CAB4123706.1"/>
    </source>
</evidence>
<protein>
    <recommendedName>
        <fullName evidence="3">HTH_XRE domain containing protein</fullName>
    </recommendedName>
</protein>
<proteinExistence type="predicted"/>
<evidence type="ECO:0008006" key="3">
    <source>
        <dbReference type="Google" id="ProtNLM"/>
    </source>
</evidence>
<dbReference type="InterPro" id="IPR010982">
    <property type="entry name" value="Lambda_DNA-bd_dom_sf"/>
</dbReference>